<sequence>MSGTYEPRNPHLQNLPPELLHMIFGHLEYASDVNSLSQTYERLSSFFVERYSPRGFENVINNGNAASARKLFSSPKFSLEKYTSTNESPEITAADLGHLEMLKLIMDKMSSTADSFKLMFSAIRKDHLHIISYSVAE</sequence>
<accession>A0A9W9SLH5</accession>
<dbReference type="EMBL" id="JAPZBS010000002">
    <property type="protein sequence ID" value="KAJ5380692.1"/>
    <property type="molecule type" value="Genomic_DNA"/>
</dbReference>
<comment type="caution">
    <text evidence="2">The sequence shown here is derived from an EMBL/GenBank/DDBJ whole genome shotgun (WGS) entry which is preliminary data.</text>
</comment>
<dbReference type="OrthoDB" id="366390at2759"/>
<evidence type="ECO:0000313" key="2">
    <source>
        <dbReference type="EMBL" id="KAJ5380692.1"/>
    </source>
</evidence>
<organism evidence="2 3">
    <name type="scientific">Penicillium cataractarum</name>
    <dbReference type="NCBI Taxonomy" id="2100454"/>
    <lineage>
        <taxon>Eukaryota</taxon>
        <taxon>Fungi</taxon>
        <taxon>Dikarya</taxon>
        <taxon>Ascomycota</taxon>
        <taxon>Pezizomycotina</taxon>
        <taxon>Eurotiomycetes</taxon>
        <taxon>Eurotiomycetidae</taxon>
        <taxon>Eurotiales</taxon>
        <taxon>Aspergillaceae</taxon>
        <taxon>Penicillium</taxon>
    </lineage>
</organism>
<name>A0A9W9SLH5_9EURO</name>
<dbReference type="InterPro" id="IPR001810">
    <property type="entry name" value="F-box_dom"/>
</dbReference>
<protein>
    <submittedName>
        <fullName evidence="2">Ankyrin</fullName>
    </submittedName>
</protein>
<gene>
    <name evidence="2" type="ORF">N7496_003120</name>
</gene>
<feature type="domain" description="F-box" evidence="1">
    <location>
        <begin position="12"/>
        <end position="46"/>
    </location>
</feature>
<proteinExistence type="predicted"/>
<dbReference type="GeneID" id="81435228"/>
<dbReference type="RefSeq" id="XP_056558263.1">
    <property type="nucleotide sequence ID" value="XM_056696051.1"/>
</dbReference>
<evidence type="ECO:0000259" key="1">
    <source>
        <dbReference type="Pfam" id="PF00646"/>
    </source>
</evidence>
<keyword evidence="3" id="KW-1185">Reference proteome</keyword>
<dbReference type="CDD" id="cd09917">
    <property type="entry name" value="F-box_SF"/>
    <property type="match status" value="1"/>
</dbReference>
<reference evidence="2" key="1">
    <citation type="submission" date="2022-11" db="EMBL/GenBank/DDBJ databases">
        <authorList>
            <person name="Petersen C."/>
        </authorList>
    </citation>
    <scope>NUCLEOTIDE SEQUENCE</scope>
    <source>
        <strain evidence="2">IBT 29864</strain>
    </source>
</reference>
<dbReference type="Pfam" id="PF00646">
    <property type="entry name" value="F-box"/>
    <property type="match status" value="1"/>
</dbReference>
<dbReference type="Proteomes" id="UP001147782">
    <property type="component" value="Unassembled WGS sequence"/>
</dbReference>
<evidence type="ECO:0000313" key="3">
    <source>
        <dbReference type="Proteomes" id="UP001147782"/>
    </source>
</evidence>
<dbReference type="AlphaFoldDB" id="A0A9W9SLH5"/>
<reference evidence="2" key="2">
    <citation type="journal article" date="2023" name="IMA Fungus">
        <title>Comparative genomic study of the Penicillium genus elucidates a diverse pangenome and 15 lateral gene transfer events.</title>
        <authorList>
            <person name="Petersen C."/>
            <person name="Sorensen T."/>
            <person name="Nielsen M.R."/>
            <person name="Sondergaard T.E."/>
            <person name="Sorensen J.L."/>
            <person name="Fitzpatrick D.A."/>
            <person name="Frisvad J.C."/>
            <person name="Nielsen K.L."/>
        </authorList>
    </citation>
    <scope>NUCLEOTIDE SEQUENCE</scope>
    <source>
        <strain evidence="2">IBT 29864</strain>
    </source>
</reference>